<proteinExistence type="predicted"/>
<reference evidence="1 2" key="1">
    <citation type="journal article" date="2003" name="DNA Res.">
        <title>Complete genome structure of Gloeobacter violaceus PCC 7421, a cyanobacterium that lacks thylakoids.</title>
        <authorList>
            <person name="Nakamura Y."/>
            <person name="Kaneko T."/>
            <person name="Sato S."/>
            <person name="Mimuro M."/>
            <person name="Miyashita H."/>
            <person name="Tsuchiya T."/>
            <person name="Sasamoto S."/>
            <person name="Watanabe A."/>
            <person name="Kawashima K."/>
            <person name="Kishida Y."/>
            <person name="Kiyokawa C."/>
            <person name="Kohara M."/>
            <person name="Matsumoto M."/>
            <person name="Matsuno A."/>
            <person name="Nakazaki N."/>
            <person name="Shimpo S."/>
            <person name="Takeuchi C."/>
            <person name="Yamada M."/>
            <person name="Tabata S."/>
        </authorList>
    </citation>
    <scope>NUCLEOTIDE SEQUENCE [LARGE SCALE GENOMIC DNA]</scope>
    <source>
        <strain evidence="2">ATCC 29082 / PCC 7421</strain>
    </source>
</reference>
<accession>Q7NMZ1</accession>
<dbReference type="PATRIC" id="fig|251221.4.peg.633"/>
<dbReference type="AlphaFoldDB" id="Q7NMZ1"/>
<sequence>MDRVCWGPTAAHLRKKQRASRAWCSVCPSDMHVGNRPAIDMTTNNGQPPEYSSRLDRIEAIVAATSEQIAANAIALSRLEESVARHDSVLERLEESVARHDSVMGAIQTSIAANAAAIDRLEANQAAGSERLNILTERVNTVSESVNQVSRIAFATFQRFDAMQVEIHDLRTDVRGLQLENRRILNILEQRGNNG</sequence>
<name>Q7NMZ1_GLOVI</name>
<dbReference type="OrthoDB" id="518166at2"/>
<gene>
    <name evidence="1" type="ordered locus">glr0624</name>
</gene>
<dbReference type="Proteomes" id="UP000000557">
    <property type="component" value="Chromosome"/>
</dbReference>
<dbReference type="HOGENOM" id="CLU_1394606_0_0_3"/>
<dbReference type="EMBL" id="BA000045">
    <property type="protein sequence ID" value="BAC88565.1"/>
    <property type="molecule type" value="Genomic_DNA"/>
</dbReference>
<dbReference type="InParanoid" id="Q7NMZ1"/>
<dbReference type="KEGG" id="gvi:glr0624"/>
<evidence type="ECO:0000313" key="1">
    <source>
        <dbReference type="EMBL" id="BAC88565.1"/>
    </source>
</evidence>
<evidence type="ECO:0000313" key="2">
    <source>
        <dbReference type="Proteomes" id="UP000000557"/>
    </source>
</evidence>
<protein>
    <submittedName>
        <fullName evidence="1">Glr0624 protein</fullName>
    </submittedName>
</protein>
<organism evidence="1 2">
    <name type="scientific">Gloeobacter violaceus (strain ATCC 29082 / PCC 7421)</name>
    <dbReference type="NCBI Taxonomy" id="251221"/>
    <lineage>
        <taxon>Bacteria</taxon>
        <taxon>Bacillati</taxon>
        <taxon>Cyanobacteriota</taxon>
        <taxon>Cyanophyceae</taxon>
        <taxon>Gloeobacterales</taxon>
        <taxon>Gloeobacteraceae</taxon>
        <taxon>Gloeobacter</taxon>
    </lineage>
</organism>
<keyword evidence="2" id="KW-1185">Reference proteome</keyword>
<reference evidence="1 2" key="2">
    <citation type="journal article" date="2003" name="DNA Res.">
        <title>Complete genome structure of Gloeobacter violaceus PCC 7421, a cyanobacterium that lacks thylakoids (supplement).</title>
        <authorList>
            <person name="Nakamura Y."/>
            <person name="Kaneko T."/>
            <person name="Sato S."/>
            <person name="Mimuro M."/>
            <person name="Miyashita H."/>
            <person name="Tsuchiya T."/>
            <person name="Sasamoto S."/>
            <person name="Watanabe A."/>
            <person name="Kawashima K."/>
            <person name="Kishida Y."/>
            <person name="Kiyokawa C."/>
            <person name="Kohara M."/>
            <person name="Matsumoto M."/>
            <person name="Matsuno A."/>
            <person name="Nakazaki N."/>
            <person name="Shimpo S."/>
            <person name="Takeuchi C."/>
            <person name="Yamada M."/>
            <person name="Tabata S."/>
        </authorList>
    </citation>
    <scope>NUCLEOTIDE SEQUENCE [LARGE SCALE GENOMIC DNA]</scope>
    <source>
        <strain evidence="2">ATCC 29082 / PCC 7421</strain>
    </source>
</reference>
<dbReference type="PhylomeDB" id="Q7NMZ1"/>
<dbReference type="EnsemblBacteria" id="BAC88565">
    <property type="protein sequence ID" value="BAC88565"/>
    <property type="gene ID" value="BAC88565"/>
</dbReference>